<evidence type="ECO:0000313" key="2">
    <source>
        <dbReference type="EMBL" id="GIF77157.1"/>
    </source>
</evidence>
<evidence type="ECO:0000256" key="1">
    <source>
        <dbReference type="SAM" id="Phobius"/>
    </source>
</evidence>
<keyword evidence="1" id="KW-1133">Transmembrane helix</keyword>
<gene>
    <name evidence="2" type="ORF">Asi02nite_66750</name>
</gene>
<feature type="transmembrane region" description="Helical" evidence="1">
    <location>
        <begin position="151"/>
        <end position="169"/>
    </location>
</feature>
<keyword evidence="1" id="KW-0472">Membrane</keyword>
<organism evidence="2 3">
    <name type="scientific">Asanoa siamensis</name>
    <dbReference type="NCBI Taxonomy" id="926357"/>
    <lineage>
        <taxon>Bacteria</taxon>
        <taxon>Bacillati</taxon>
        <taxon>Actinomycetota</taxon>
        <taxon>Actinomycetes</taxon>
        <taxon>Micromonosporales</taxon>
        <taxon>Micromonosporaceae</taxon>
        <taxon>Asanoa</taxon>
    </lineage>
</organism>
<dbReference type="Proteomes" id="UP000604117">
    <property type="component" value="Unassembled WGS sequence"/>
</dbReference>
<name>A0ABQ4D0U4_9ACTN</name>
<reference evidence="2 3" key="1">
    <citation type="submission" date="2021-01" db="EMBL/GenBank/DDBJ databases">
        <title>Whole genome shotgun sequence of Asanoa siamensis NBRC 107932.</title>
        <authorList>
            <person name="Komaki H."/>
            <person name="Tamura T."/>
        </authorList>
    </citation>
    <scope>NUCLEOTIDE SEQUENCE [LARGE SCALE GENOMIC DNA]</scope>
    <source>
        <strain evidence="2 3">NBRC 107932</strain>
    </source>
</reference>
<sequence length="206" mass="21571">MTRAWPIAVAAGRRRDYSTVLTPEIISTEYGVLAESLSPGPVGGAPRVRAVTTASGVRLTVAYRTHALTAVRDQQGRPLLMMYGLARTGTTTSPPSDADLDRAWDPAIAAYERFLAGEEAFAALPSRAVPTDWPGGGTVSPAPERPGLRTGIAALTAAVVVVLVGWFLLRPGDDPRPCLARTTATVDATAPTCTPTTLDPSPPAVR</sequence>
<dbReference type="RefSeq" id="WP_203718008.1">
    <property type="nucleotide sequence ID" value="NZ_BONE01000080.1"/>
</dbReference>
<protein>
    <submittedName>
        <fullName evidence="2">Uncharacterized protein</fullName>
    </submittedName>
</protein>
<evidence type="ECO:0000313" key="3">
    <source>
        <dbReference type="Proteomes" id="UP000604117"/>
    </source>
</evidence>
<comment type="caution">
    <text evidence="2">The sequence shown here is derived from an EMBL/GenBank/DDBJ whole genome shotgun (WGS) entry which is preliminary data.</text>
</comment>
<accession>A0ABQ4D0U4</accession>
<dbReference type="EMBL" id="BONE01000080">
    <property type="protein sequence ID" value="GIF77157.1"/>
    <property type="molecule type" value="Genomic_DNA"/>
</dbReference>
<keyword evidence="1" id="KW-0812">Transmembrane</keyword>
<keyword evidence="3" id="KW-1185">Reference proteome</keyword>
<proteinExistence type="predicted"/>